<keyword evidence="4" id="KW-1185">Reference proteome</keyword>
<dbReference type="InterPro" id="IPR005225">
    <property type="entry name" value="Small_GTP-bd"/>
</dbReference>
<dbReference type="GO" id="GO:0003924">
    <property type="term" value="F:GTPase activity"/>
    <property type="evidence" value="ECO:0007669"/>
    <property type="project" value="InterPro"/>
</dbReference>
<organism evidence="3">
    <name type="scientific">Mytilinidion resinicola</name>
    <dbReference type="NCBI Taxonomy" id="574789"/>
    <lineage>
        <taxon>Eukaryota</taxon>
        <taxon>Fungi</taxon>
        <taxon>Dikarya</taxon>
        <taxon>Ascomycota</taxon>
        <taxon>Pezizomycotina</taxon>
        <taxon>Dothideomycetes</taxon>
        <taxon>Pleosporomycetidae</taxon>
        <taxon>Mytilinidiales</taxon>
        <taxon>Mytilinidiaceae</taxon>
        <taxon>Mytilinidion</taxon>
    </lineage>
</organism>
<accession>A0A6A6YKA8</accession>
<dbReference type="SMART" id="SM00176">
    <property type="entry name" value="RAN"/>
    <property type="match status" value="1"/>
</dbReference>
<protein>
    <submittedName>
        <fullName evidence="3 5">Ras-domain-containing protein</fullName>
    </submittedName>
</protein>
<comment type="similarity">
    <text evidence="1">Belongs to the small GTPase superfamily. Rab family.</text>
</comment>
<dbReference type="Pfam" id="PF00071">
    <property type="entry name" value="Ras"/>
    <property type="match status" value="1"/>
</dbReference>
<dbReference type="PROSITE" id="PS51421">
    <property type="entry name" value="RAS"/>
    <property type="match status" value="1"/>
</dbReference>
<dbReference type="SUPFAM" id="SSF52540">
    <property type="entry name" value="P-loop containing nucleoside triphosphate hydrolases"/>
    <property type="match status" value="1"/>
</dbReference>
<proteinExistence type="inferred from homology"/>
<dbReference type="NCBIfam" id="TIGR00231">
    <property type="entry name" value="small_GTP"/>
    <property type="match status" value="1"/>
</dbReference>
<dbReference type="EMBL" id="MU003703">
    <property type="protein sequence ID" value="KAF2808404.1"/>
    <property type="molecule type" value="Genomic_DNA"/>
</dbReference>
<evidence type="ECO:0000256" key="2">
    <source>
        <dbReference type="SAM" id="MobiDB-lite"/>
    </source>
</evidence>
<feature type="region of interest" description="Disordered" evidence="2">
    <location>
        <begin position="274"/>
        <end position="315"/>
    </location>
</feature>
<feature type="compositionally biased region" description="Polar residues" evidence="2">
    <location>
        <begin position="192"/>
        <end position="203"/>
    </location>
</feature>
<dbReference type="OrthoDB" id="9989112at2759"/>
<dbReference type="InterPro" id="IPR050209">
    <property type="entry name" value="Rab_GTPases_membrane_traffic"/>
</dbReference>
<dbReference type="SMART" id="SM00174">
    <property type="entry name" value="RHO"/>
    <property type="match status" value="1"/>
</dbReference>
<dbReference type="SMART" id="SM00173">
    <property type="entry name" value="RAS"/>
    <property type="match status" value="1"/>
</dbReference>
<feature type="compositionally biased region" description="Low complexity" evidence="2">
    <location>
        <begin position="176"/>
        <end position="191"/>
    </location>
</feature>
<reference evidence="5" key="3">
    <citation type="submission" date="2025-04" db="UniProtKB">
        <authorList>
            <consortium name="RefSeq"/>
        </authorList>
    </citation>
    <scope>IDENTIFICATION</scope>
    <source>
        <strain evidence="5">CBS 304.34</strain>
    </source>
</reference>
<dbReference type="PROSITE" id="PS51419">
    <property type="entry name" value="RAB"/>
    <property type="match status" value="1"/>
</dbReference>
<gene>
    <name evidence="3 5" type="ORF">BDZ99DRAFT_572273</name>
</gene>
<dbReference type="Proteomes" id="UP000504636">
    <property type="component" value="Unplaced"/>
</dbReference>
<dbReference type="GeneID" id="54469074"/>
<evidence type="ECO:0000313" key="4">
    <source>
        <dbReference type="Proteomes" id="UP000504636"/>
    </source>
</evidence>
<dbReference type="CDD" id="cd00154">
    <property type="entry name" value="Rab"/>
    <property type="match status" value="1"/>
</dbReference>
<evidence type="ECO:0000313" key="3">
    <source>
        <dbReference type="EMBL" id="KAF2808404.1"/>
    </source>
</evidence>
<dbReference type="PRINTS" id="PR00449">
    <property type="entry name" value="RASTRNSFRMNG"/>
</dbReference>
<dbReference type="RefSeq" id="XP_033575368.1">
    <property type="nucleotide sequence ID" value="XM_033728181.1"/>
</dbReference>
<dbReference type="SMART" id="SM00175">
    <property type="entry name" value="RAB"/>
    <property type="match status" value="1"/>
</dbReference>
<reference evidence="3 5" key="1">
    <citation type="journal article" date="2020" name="Stud. Mycol.">
        <title>101 Dothideomycetes genomes: a test case for predicting lifestyles and emergence of pathogens.</title>
        <authorList>
            <person name="Haridas S."/>
            <person name="Albert R."/>
            <person name="Binder M."/>
            <person name="Bloem J."/>
            <person name="Labutti K."/>
            <person name="Salamov A."/>
            <person name="Andreopoulos B."/>
            <person name="Baker S."/>
            <person name="Barry K."/>
            <person name="Bills G."/>
            <person name="Bluhm B."/>
            <person name="Cannon C."/>
            <person name="Castanera R."/>
            <person name="Culley D."/>
            <person name="Daum C."/>
            <person name="Ezra D."/>
            <person name="Gonzalez J."/>
            <person name="Henrissat B."/>
            <person name="Kuo A."/>
            <person name="Liang C."/>
            <person name="Lipzen A."/>
            <person name="Lutzoni F."/>
            <person name="Magnuson J."/>
            <person name="Mondo S."/>
            <person name="Nolan M."/>
            <person name="Ohm R."/>
            <person name="Pangilinan J."/>
            <person name="Park H.-J."/>
            <person name="Ramirez L."/>
            <person name="Alfaro M."/>
            <person name="Sun H."/>
            <person name="Tritt A."/>
            <person name="Yoshinaga Y."/>
            <person name="Zwiers L.-H."/>
            <person name="Turgeon B."/>
            <person name="Goodwin S."/>
            <person name="Spatafora J."/>
            <person name="Crous P."/>
            <person name="Grigoriev I."/>
        </authorList>
    </citation>
    <scope>NUCLEOTIDE SEQUENCE</scope>
    <source>
        <strain evidence="3 5">CBS 304.34</strain>
    </source>
</reference>
<dbReference type="InterPro" id="IPR001806">
    <property type="entry name" value="Small_GTPase"/>
</dbReference>
<dbReference type="AlphaFoldDB" id="A0A6A6YKA8"/>
<evidence type="ECO:0000313" key="5">
    <source>
        <dbReference type="RefSeq" id="XP_033575368.1"/>
    </source>
</evidence>
<evidence type="ECO:0000256" key="1">
    <source>
        <dbReference type="ARBA" id="ARBA00006270"/>
    </source>
</evidence>
<dbReference type="GO" id="GO:0005525">
    <property type="term" value="F:GTP binding"/>
    <property type="evidence" value="ECO:0007669"/>
    <property type="project" value="InterPro"/>
</dbReference>
<sequence length="337" mass="35979">MARQRAPSSASTNSGSNAVKDQELGSMYDYLAKIILLGPSGCGKSCLLHRFVKNEWRVLSSQTIGVEFASKIVRIGTRPNMKRIKLQLWDTAGTERFRSVSRSYYRGAAGAILVYDVSSHASFAALPNFLNDARALASPNLTVILAGNKIDVGDEDAQLDTEGGGMSLDNTPPPSSLSSRNSLLSTPSSNRQSMLGAQSTATSHDAFREVAPETASRWASSLPVPIPVAVEVSALSGEGVDELFHRLARIILTKIELGEIDPDDPASGIQYGDSGGYGGGVDDDGSVKSGNFGNEEGVRWRKGRNNRGGGGAGRLTGMREWEEVFRLGPRRRGGNCC</sequence>
<dbReference type="Gene3D" id="3.40.50.300">
    <property type="entry name" value="P-loop containing nucleotide triphosphate hydrolases"/>
    <property type="match status" value="1"/>
</dbReference>
<name>A0A6A6YKA8_9PEZI</name>
<dbReference type="InterPro" id="IPR027417">
    <property type="entry name" value="P-loop_NTPase"/>
</dbReference>
<reference evidence="5" key="2">
    <citation type="submission" date="2020-04" db="EMBL/GenBank/DDBJ databases">
        <authorList>
            <consortium name="NCBI Genome Project"/>
        </authorList>
    </citation>
    <scope>NUCLEOTIDE SEQUENCE</scope>
    <source>
        <strain evidence="5">CBS 304.34</strain>
    </source>
</reference>
<dbReference type="PANTHER" id="PTHR47979">
    <property type="entry name" value="DRAB11-RELATED"/>
    <property type="match status" value="1"/>
</dbReference>
<feature type="region of interest" description="Disordered" evidence="2">
    <location>
        <begin position="155"/>
        <end position="207"/>
    </location>
</feature>